<name>A0A8S5PM90_9CAUD</name>
<accession>A0A8S5PM90</accession>
<evidence type="ECO:0000313" key="2">
    <source>
        <dbReference type="EMBL" id="DAE07545.1"/>
    </source>
</evidence>
<evidence type="ECO:0000256" key="1">
    <source>
        <dbReference type="SAM" id="Phobius"/>
    </source>
</evidence>
<proteinExistence type="predicted"/>
<keyword evidence="1" id="KW-0472">Membrane</keyword>
<sequence length="50" mass="5382">MYLVGNVFVDAPAIFTAASAVLFGCYLFCPQSPTAARYVSFCVLASLRVM</sequence>
<keyword evidence="1" id="KW-1133">Transmembrane helix</keyword>
<reference evidence="2" key="1">
    <citation type="journal article" date="2021" name="Proc. Natl. Acad. Sci. U.S.A.">
        <title>A Catalog of Tens of Thousands of Viruses from Human Metagenomes Reveals Hidden Associations with Chronic Diseases.</title>
        <authorList>
            <person name="Tisza M.J."/>
            <person name="Buck C.B."/>
        </authorList>
    </citation>
    <scope>NUCLEOTIDE SEQUENCE</scope>
    <source>
        <strain evidence="2">CtnCN2</strain>
    </source>
</reference>
<dbReference type="EMBL" id="BK015452">
    <property type="protein sequence ID" value="DAE07545.1"/>
    <property type="molecule type" value="Genomic_DNA"/>
</dbReference>
<feature type="transmembrane region" description="Helical" evidence="1">
    <location>
        <begin position="12"/>
        <end position="29"/>
    </location>
</feature>
<protein>
    <submittedName>
        <fullName evidence="2">Uncharacterized protein</fullName>
    </submittedName>
</protein>
<keyword evidence="1" id="KW-0812">Transmembrane</keyword>
<organism evidence="2">
    <name type="scientific">Podoviridae sp. ctnCN2</name>
    <dbReference type="NCBI Taxonomy" id="2825274"/>
    <lineage>
        <taxon>Viruses</taxon>
        <taxon>Duplodnaviria</taxon>
        <taxon>Heunggongvirae</taxon>
        <taxon>Uroviricota</taxon>
        <taxon>Caudoviricetes</taxon>
    </lineage>
</organism>